<dbReference type="EMBL" id="CM035422">
    <property type="protein sequence ID" value="KAH7374037.1"/>
    <property type="molecule type" value="Genomic_DNA"/>
</dbReference>
<dbReference type="GO" id="GO:0016020">
    <property type="term" value="C:membrane"/>
    <property type="evidence" value="ECO:0007669"/>
    <property type="project" value="UniProtKB-SubCell"/>
</dbReference>
<keyword evidence="5 16" id="KW-0812">Transmembrane</keyword>
<accession>A0A8T2SY45</accession>
<protein>
    <recommendedName>
        <fullName evidence="2">non-specific serine/threonine protein kinase</fullName>
        <ecNumber evidence="2">2.7.11.1</ecNumber>
    </recommendedName>
</protein>
<keyword evidence="6" id="KW-0732">Signal</keyword>
<dbReference type="GO" id="GO:0004674">
    <property type="term" value="F:protein serine/threonine kinase activity"/>
    <property type="evidence" value="ECO:0007669"/>
    <property type="project" value="UniProtKB-KW"/>
</dbReference>
<dbReference type="GO" id="GO:0005524">
    <property type="term" value="F:ATP binding"/>
    <property type="evidence" value="ECO:0007669"/>
    <property type="project" value="UniProtKB-KW"/>
</dbReference>
<keyword evidence="3" id="KW-0723">Serine/threonine-protein kinase</keyword>
<dbReference type="PANTHER" id="PTHR47989">
    <property type="entry name" value="OS01G0750732 PROTEIN"/>
    <property type="match status" value="1"/>
</dbReference>
<evidence type="ECO:0000256" key="8">
    <source>
        <dbReference type="ARBA" id="ARBA00022777"/>
    </source>
</evidence>
<evidence type="ECO:0000256" key="12">
    <source>
        <dbReference type="ARBA" id="ARBA00023170"/>
    </source>
</evidence>
<evidence type="ECO:0000256" key="6">
    <source>
        <dbReference type="ARBA" id="ARBA00022729"/>
    </source>
</evidence>
<keyword evidence="13" id="KW-0325">Glycoprotein</keyword>
<evidence type="ECO:0000256" key="4">
    <source>
        <dbReference type="ARBA" id="ARBA00022679"/>
    </source>
</evidence>
<dbReference type="EC" id="2.7.11.1" evidence="2"/>
<dbReference type="CDD" id="cd14066">
    <property type="entry name" value="STKc_IRAK"/>
    <property type="match status" value="1"/>
</dbReference>
<reference evidence="18" key="1">
    <citation type="submission" date="2021-08" db="EMBL/GenBank/DDBJ databases">
        <title>WGS assembly of Ceratopteris richardii.</title>
        <authorList>
            <person name="Marchant D.B."/>
            <person name="Chen G."/>
            <person name="Jenkins J."/>
            <person name="Shu S."/>
            <person name="Leebens-Mack J."/>
            <person name="Grimwood J."/>
            <person name="Schmutz J."/>
            <person name="Soltis P."/>
            <person name="Soltis D."/>
            <person name="Chen Z.-H."/>
        </authorList>
    </citation>
    <scope>NUCLEOTIDE SEQUENCE</scope>
    <source>
        <strain evidence="18">Whitten #5841</strain>
        <tissue evidence="18">Leaf</tissue>
    </source>
</reference>
<evidence type="ECO:0000256" key="16">
    <source>
        <dbReference type="SAM" id="Phobius"/>
    </source>
</evidence>
<dbReference type="EMBL" id="CM035422">
    <property type="protein sequence ID" value="KAH7374039.1"/>
    <property type="molecule type" value="Genomic_DNA"/>
</dbReference>
<evidence type="ECO:0000313" key="19">
    <source>
        <dbReference type="Proteomes" id="UP000825935"/>
    </source>
</evidence>
<dbReference type="Proteomes" id="UP000825935">
    <property type="component" value="Chromosome 17"/>
</dbReference>
<keyword evidence="12" id="KW-0675">Receptor</keyword>
<dbReference type="Pfam" id="PF19160">
    <property type="entry name" value="SPARK"/>
    <property type="match status" value="1"/>
</dbReference>
<evidence type="ECO:0000256" key="7">
    <source>
        <dbReference type="ARBA" id="ARBA00022741"/>
    </source>
</evidence>
<dbReference type="PROSITE" id="PS50011">
    <property type="entry name" value="PROTEIN_KINASE_DOM"/>
    <property type="match status" value="1"/>
</dbReference>
<evidence type="ECO:0000256" key="2">
    <source>
        <dbReference type="ARBA" id="ARBA00012513"/>
    </source>
</evidence>
<name>A0A8T2SY45_CERRI</name>
<organism evidence="18 19">
    <name type="scientific">Ceratopteris richardii</name>
    <name type="common">Triangle waterfern</name>
    <dbReference type="NCBI Taxonomy" id="49495"/>
    <lineage>
        <taxon>Eukaryota</taxon>
        <taxon>Viridiplantae</taxon>
        <taxon>Streptophyta</taxon>
        <taxon>Embryophyta</taxon>
        <taxon>Tracheophyta</taxon>
        <taxon>Polypodiopsida</taxon>
        <taxon>Polypodiidae</taxon>
        <taxon>Polypodiales</taxon>
        <taxon>Pteridineae</taxon>
        <taxon>Pteridaceae</taxon>
        <taxon>Parkerioideae</taxon>
        <taxon>Ceratopteris</taxon>
    </lineage>
</organism>
<evidence type="ECO:0000256" key="13">
    <source>
        <dbReference type="ARBA" id="ARBA00023180"/>
    </source>
</evidence>
<evidence type="ECO:0000256" key="9">
    <source>
        <dbReference type="ARBA" id="ARBA00022840"/>
    </source>
</evidence>
<evidence type="ECO:0000256" key="3">
    <source>
        <dbReference type="ARBA" id="ARBA00022527"/>
    </source>
</evidence>
<keyword evidence="7" id="KW-0547">Nucleotide-binding</keyword>
<evidence type="ECO:0000256" key="14">
    <source>
        <dbReference type="ARBA" id="ARBA00047899"/>
    </source>
</evidence>
<evidence type="ECO:0000313" key="18">
    <source>
        <dbReference type="EMBL" id="KAH7374039.1"/>
    </source>
</evidence>
<dbReference type="OrthoDB" id="4062651at2759"/>
<keyword evidence="10 16" id="KW-1133">Transmembrane helix</keyword>
<gene>
    <name evidence="18" type="ORF">KP509_17G084800</name>
</gene>
<dbReference type="PANTHER" id="PTHR47989:SF4">
    <property type="entry name" value="PROTEIN KINASE DOMAIN-CONTAINING PROTEIN"/>
    <property type="match status" value="1"/>
</dbReference>
<dbReference type="OMA" id="ATGCCWY"/>
<evidence type="ECO:0000256" key="10">
    <source>
        <dbReference type="ARBA" id="ARBA00022989"/>
    </source>
</evidence>
<comment type="caution">
    <text evidence="18">The sequence shown here is derived from an EMBL/GenBank/DDBJ whole genome shotgun (WGS) entry which is preliminary data.</text>
</comment>
<dbReference type="FunFam" id="1.10.510.10:FF:000287">
    <property type="entry name" value="probable LRR receptor-like serine/threonine-protein kinase RKF3"/>
    <property type="match status" value="1"/>
</dbReference>
<dbReference type="SMART" id="SM00220">
    <property type="entry name" value="S_TKc"/>
    <property type="match status" value="1"/>
</dbReference>
<dbReference type="SUPFAM" id="SSF56112">
    <property type="entry name" value="Protein kinase-like (PK-like)"/>
    <property type="match status" value="1"/>
</dbReference>
<dbReference type="EMBL" id="CM035422">
    <property type="protein sequence ID" value="KAH7374038.1"/>
    <property type="molecule type" value="Genomic_DNA"/>
</dbReference>
<keyword evidence="4" id="KW-0808">Transferase</keyword>
<dbReference type="Gene3D" id="3.30.200.20">
    <property type="entry name" value="Phosphorylase Kinase, domain 1"/>
    <property type="match status" value="1"/>
</dbReference>
<dbReference type="InterPro" id="IPR000719">
    <property type="entry name" value="Prot_kinase_dom"/>
</dbReference>
<keyword evidence="11 16" id="KW-0472">Membrane</keyword>
<comment type="catalytic activity">
    <reaction evidence="14">
        <text>L-threonyl-[protein] + ATP = O-phospho-L-threonyl-[protein] + ADP + H(+)</text>
        <dbReference type="Rhea" id="RHEA:46608"/>
        <dbReference type="Rhea" id="RHEA-COMP:11060"/>
        <dbReference type="Rhea" id="RHEA-COMP:11605"/>
        <dbReference type="ChEBI" id="CHEBI:15378"/>
        <dbReference type="ChEBI" id="CHEBI:30013"/>
        <dbReference type="ChEBI" id="CHEBI:30616"/>
        <dbReference type="ChEBI" id="CHEBI:61977"/>
        <dbReference type="ChEBI" id="CHEBI:456216"/>
        <dbReference type="EC" id="2.7.11.1"/>
    </reaction>
</comment>
<keyword evidence="19" id="KW-1185">Reference proteome</keyword>
<dbReference type="PROSITE" id="PS00108">
    <property type="entry name" value="PROTEIN_KINASE_ST"/>
    <property type="match status" value="1"/>
</dbReference>
<evidence type="ECO:0000256" key="15">
    <source>
        <dbReference type="ARBA" id="ARBA00048679"/>
    </source>
</evidence>
<dbReference type="InterPro" id="IPR008271">
    <property type="entry name" value="Ser/Thr_kinase_AS"/>
</dbReference>
<comment type="subcellular location">
    <subcellularLocation>
        <location evidence="1">Membrane</location>
        <topology evidence="1">Single-pass type I membrane protein</topology>
    </subcellularLocation>
</comment>
<dbReference type="InterPro" id="IPR043891">
    <property type="entry name" value="SPARK"/>
</dbReference>
<evidence type="ECO:0000256" key="11">
    <source>
        <dbReference type="ARBA" id="ARBA00023136"/>
    </source>
</evidence>
<evidence type="ECO:0000256" key="1">
    <source>
        <dbReference type="ARBA" id="ARBA00004479"/>
    </source>
</evidence>
<dbReference type="Gene3D" id="1.10.510.10">
    <property type="entry name" value="Transferase(Phosphotransferase) domain 1"/>
    <property type="match status" value="1"/>
</dbReference>
<keyword evidence="9" id="KW-0067">ATP-binding</keyword>
<dbReference type="Pfam" id="PF00069">
    <property type="entry name" value="Pkinase"/>
    <property type="match status" value="1"/>
</dbReference>
<feature type="transmembrane region" description="Helical" evidence="16">
    <location>
        <begin position="277"/>
        <end position="301"/>
    </location>
</feature>
<dbReference type="InterPro" id="IPR011009">
    <property type="entry name" value="Kinase-like_dom_sf"/>
</dbReference>
<sequence>MASLLFQWTRSLSWLRQLLLSTLLISFFFCLPHAFGLCPYDFSGLQNFTTLCSGTNAGGEVSSAQIVICCEEIYGAAVFAMSRHANLTGEMFPPAALAEECVDAYMDALVSSSQMFIAPKVFERYCPLPASRIAAGASPCHFATTRDMIRLLISGMAEGLGTELLPNVSRTCNRIGEIGQRGCQACQSQLLEAISTLVNLTGDQTAACGTAVAVAMTSLNPSIYAFQNVYQCVLEIVNEVINISAFPVPKAIVSSTPGEQPFPVAKSSNKGGSSRKLYIIVGVVSSLTVLVFLTFLGFFVVRVKNLDYGLQNRISGGFPSTSDSSEKTSILPTEGFYIFHLKELNKATNNFSSSLMIGEGSAGTVFLGNLPSGKLVAVKRIVKERKVETFNKEVELLARIRHPNLTALLGYCQTKFVHFLVYEFMANGDLGKKLLDPNVRPLTWDQRMKIAIDCAKGLTYLHECPQAPVIHRDIKPSNILLSETLEAKLSDFGLSKVLEDEASHISTEVRGTTGYLDPEYLILGQLTEASDVYSFGVVLLQLLSGRKAIDGDSLLNRSLVQLAFSVMSQDVEFKELIDPKLKGEYNQRAAEKLAEVAYRCVQARSYDRPSMSEVLDGLESAMRLSNSARSPAAPSQWQEKCADHSS</sequence>
<proteinExistence type="predicted"/>
<dbReference type="AlphaFoldDB" id="A0A8T2SY45"/>
<evidence type="ECO:0000259" key="17">
    <source>
        <dbReference type="PROSITE" id="PS50011"/>
    </source>
</evidence>
<evidence type="ECO:0000256" key="5">
    <source>
        <dbReference type="ARBA" id="ARBA00022692"/>
    </source>
</evidence>
<feature type="domain" description="Protein kinase" evidence="17">
    <location>
        <begin position="351"/>
        <end position="622"/>
    </location>
</feature>
<comment type="catalytic activity">
    <reaction evidence="15">
        <text>L-seryl-[protein] + ATP = O-phospho-L-seryl-[protein] + ADP + H(+)</text>
        <dbReference type="Rhea" id="RHEA:17989"/>
        <dbReference type="Rhea" id="RHEA-COMP:9863"/>
        <dbReference type="Rhea" id="RHEA-COMP:11604"/>
        <dbReference type="ChEBI" id="CHEBI:15378"/>
        <dbReference type="ChEBI" id="CHEBI:29999"/>
        <dbReference type="ChEBI" id="CHEBI:30616"/>
        <dbReference type="ChEBI" id="CHEBI:83421"/>
        <dbReference type="ChEBI" id="CHEBI:456216"/>
        <dbReference type="EC" id="2.7.11.1"/>
    </reaction>
</comment>
<keyword evidence="8" id="KW-0418">Kinase</keyword>